<dbReference type="InterPro" id="IPR020845">
    <property type="entry name" value="AMP-binding_CS"/>
</dbReference>
<evidence type="ECO:0000313" key="5">
    <source>
        <dbReference type="EMBL" id="KHT44700.1"/>
    </source>
</evidence>
<dbReference type="AlphaFoldDB" id="A0A0B3XL18"/>
<dbReference type="FunFam" id="3.30.300.30:FF:000008">
    <property type="entry name" value="2,3-dihydroxybenzoate-AMP ligase"/>
    <property type="match status" value="1"/>
</dbReference>
<dbReference type="OrthoDB" id="9803968at2"/>
<dbReference type="InterPro" id="IPR045851">
    <property type="entry name" value="AMP-bd_C_sf"/>
</dbReference>
<dbReference type="GO" id="GO:0006631">
    <property type="term" value="P:fatty acid metabolic process"/>
    <property type="evidence" value="ECO:0007669"/>
    <property type="project" value="TreeGrafter"/>
</dbReference>
<dbReference type="PANTHER" id="PTHR43201:SF5">
    <property type="entry name" value="MEDIUM-CHAIN ACYL-COA LIGASE ACSF2, MITOCHONDRIAL"/>
    <property type="match status" value="1"/>
</dbReference>
<evidence type="ECO:0000259" key="4">
    <source>
        <dbReference type="Pfam" id="PF13193"/>
    </source>
</evidence>
<protein>
    <submittedName>
        <fullName evidence="5">AMP-binding protein</fullName>
    </submittedName>
</protein>
<dbReference type="SUPFAM" id="SSF56801">
    <property type="entry name" value="Acetyl-CoA synthetase-like"/>
    <property type="match status" value="1"/>
</dbReference>
<reference evidence="5 6" key="1">
    <citation type="submission" date="2014-12" db="EMBL/GenBank/DDBJ databases">
        <title>Genome sequencing of Alteromonas marina AD001.</title>
        <authorList>
            <person name="Adrian T.G.S."/>
            <person name="Chan K.G."/>
        </authorList>
    </citation>
    <scope>NUCLEOTIDE SEQUENCE [LARGE SCALE GENOMIC DNA]</scope>
    <source>
        <strain evidence="5 6">AD001</strain>
    </source>
</reference>
<proteinExistence type="inferred from homology"/>
<dbReference type="Gene3D" id="3.30.300.30">
    <property type="match status" value="1"/>
</dbReference>
<keyword evidence="2" id="KW-0436">Ligase</keyword>
<evidence type="ECO:0000259" key="3">
    <source>
        <dbReference type="Pfam" id="PF00501"/>
    </source>
</evidence>
<dbReference type="InterPro" id="IPR025110">
    <property type="entry name" value="AMP-bd_C"/>
</dbReference>
<dbReference type="PROSITE" id="PS00455">
    <property type="entry name" value="AMP_BINDING"/>
    <property type="match status" value="1"/>
</dbReference>
<dbReference type="Gene3D" id="3.40.50.12780">
    <property type="entry name" value="N-terminal domain of ligase-like"/>
    <property type="match status" value="1"/>
</dbReference>
<keyword evidence="6" id="KW-1185">Reference proteome</keyword>
<evidence type="ECO:0000313" key="6">
    <source>
        <dbReference type="Proteomes" id="UP000031197"/>
    </source>
</evidence>
<dbReference type="RefSeq" id="WP_039223596.1">
    <property type="nucleotide sequence ID" value="NZ_JWLW01000066.1"/>
</dbReference>
<evidence type="ECO:0000256" key="1">
    <source>
        <dbReference type="ARBA" id="ARBA00006432"/>
    </source>
</evidence>
<dbReference type="EMBL" id="JWLW01000066">
    <property type="protein sequence ID" value="KHT44700.1"/>
    <property type="molecule type" value="Genomic_DNA"/>
</dbReference>
<accession>A0A0B3XL18</accession>
<name>A0A0B3XL18_9ALTE</name>
<dbReference type="Proteomes" id="UP000031197">
    <property type="component" value="Unassembled WGS sequence"/>
</dbReference>
<dbReference type="InterPro" id="IPR042099">
    <property type="entry name" value="ANL_N_sf"/>
</dbReference>
<dbReference type="Pfam" id="PF00501">
    <property type="entry name" value="AMP-binding"/>
    <property type="match status" value="1"/>
</dbReference>
<feature type="domain" description="AMP-dependent synthetase/ligase" evidence="3">
    <location>
        <begin position="37"/>
        <end position="430"/>
    </location>
</feature>
<dbReference type="CDD" id="cd05917">
    <property type="entry name" value="FACL_like_2"/>
    <property type="match status" value="1"/>
</dbReference>
<dbReference type="Pfam" id="PF13193">
    <property type="entry name" value="AMP-binding_C"/>
    <property type="match status" value="1"/>
</dbReference>
<comment type="similarity">
    <text evidence="1">Belongs to the ATP-dependent AMP-binding enzyme family.</text>
</comment>
<dbReference type="FunFam" id="3.40.50.12780:FF:000003">
    <property type="entry name" value="Long-chain-fatty-acid--CoA ligase FadD"/>
    <property type="match status" value="1"/>
</dbReference>
<gene>
    <name evidence="5" type="ORF">RJ41_17790</name>
</gene>
<organism evidence="5 6">
    <name type="scientific">Alteromonas marina</name>
    <dbReference type="NCBI Taxonomy" id="203795"/>
    <lineage>
        <taxon>Bacteria</taxon>
        <taxon>Pseudomonadati</taxon>
        <taxon>Pseudomonadota</taxon>
        <taxon>Gammaproteobacteria</taxon>
        <taxon>Alteromonadales</taxon>
        <taxon>Alteromonadaceae</taxon>
        <taxon>Alteromonas/Salinimonas group</taxon>
        <taxon>Alteromonas</taxon>
    </lineage>
</organism>
<evidence type="ECO:0000256" key="2">
    <source>
        <dbReference type="ARBA" id="ARBA00022598"/>
    </source>
</evidence>
<comment type="caution">
    <text evidence="5">The sequence shown here is derived from an EMBL/GenBank/DDBJ whole genome shotgun (WGS) entry which is preliminary data.</text>
</comment>
<dbReference type="InterPro" id="IPR000873">
    <property type="entry name" value="AMP-dep_synth/lig_dom"/>
</dbReference>
<feature type="domain" description="AMP-binding enzyme C-terminal" evidence="4">
    <location>
        <begin position="481"/>
        <end position="556"/>
    </location>
</feature>
<dbReference type="PANTHER" id="PTHR43201">
    <property type="entry name" value="ACYL-COA SYNTHETASE"/>
    <property type="match status" value="1"/>
</dbReference>
<sequence>MMESKFTPNSLLPLQKSEFTGSDDAELTSLTIGQYFKNVVDNYGDNPAIIVKHQDVSWTYQQYWYEVERVACGLLANGVEPGDRVGIWSPNNIEWSIVQMATARIGAIMVCLNPAYRPDELAFAINNVAVKYLVMAQSFKQSNYVAMLKELAPEIDSQDKNTPKRLLTLSKLPSLKHVYTIGDKPVEGLQAFSALQIEPTEALKSQLEAVESNLSANDNINIQFTSGTTGNPKGATLTHRNILNNGLLVSQAMRFTHKDKLCIPVPLYHCFGMVLGNLVCLASAACAVFPGESFDPETTLRTVEEEKCTGLHGVPTMFIAELELPNFRDFDLSTLRTGVMAGSTCPEELMRKVHSEFHMTEVVIGYGQTECSPINHITDIDSPFEKQVKTVGRAMPHTEVKIIDPQGNTVPIGEPGEICARGYCVMKGYWGDEVKTKATIDDEGWLHSGDLGEMDEEGYVTIVGRIKDMIIRGGENIYPREIEEVLYQHADVSDAAVFGIPDNKYGEQVCLWIKAKENRHIDEDQIRDYLKSKLAYFKVPKYISVVKEYPMTVTGKLQKFKMREYMIETLKKQALQTEA</sequence>
<dbReference type="GO" id="GO:0031956">
    <property type="term" value="F:medium-chain fatty acid-CoA ligase activity"/>
    <property type="evidence" value="ECO:0007669"/>
    <property type="project" value="TreeGrafter"/>
</dbReference>